<dbReference type="AlphaFoldDB" id="A0A520MH64"/>
<reference evidence="1 2" key="1">
    <citation type="submission" date="2019-02" db="EMBL/GenBank/DDBJ databases">
        <title>Prokaryotic population dynamics and viral predation in marine succession experiment using metagenomics: the confinement effect.</title>
        <authorList>
            <person name="Haro-Moreno J.M."/>
            <person name="Rodriguez-Valera F."/>
            <person name="Lopez-Perez M."/>
        </authorList>
    </citation>
    <scope>NUCLEOTIDE SEQUENCE [LARGE SCALE GENOMIC DNA]</scope>
    <source>
        <strain evidence="1">MED-G163</strain>
    </source>
</reference>
<evidence type="ECO:0000313" key="1">
    <source>
        <dbReference type="EMBL" id="RZO20559.1"/>
    </source>
</evidence>
<evidence type="ECO:0000313" key="2">
    <source>
        <dbReference type="Proteomes" id="UP000315782"/>
    </source>
</evidence>
<proteinExistence type="predicted"/>
<organism evidence="1 2">
    <name type="scientific">SAR86 cluster bacterium</name>
    <dbReference type="NCBI Taxonomy" id="2030880"/>
    <lineage>
        <taxon>Bacteria</taxon>
        <taxon>Pseudomonadati</taxon>
        <taxon>Pseudomonadota</taxon>
        <taxon>Gammaproteobacteria</taxon>
        <taxon>SAR86 cluster</taxon>
    </lineage>
</organism>
<name>A0A520MH64_9GAMM</name>
<dbReference type="InterPro" id="IPR036691">
    <property type="entry name" value="Endo/exonu/phosph_ase_sf"/>
</dbReference>
<comment type="caution">
    <text evidence="1">The sequence shown here is derived from an EMBL/GenBank/DDBJ whole genome shotgun (WGS) entry which is preliminary data.</text>
</comment>
<accession>A0A520MH64</accession>
<sequence>MRIESFEALRDLHRGHQYPSIAFGDFNVSSKDDNKYRVYENQSKEWHIAHIDGCYSCKGTYYFNSGNSWDFLDSIFISKNRGISFDVSSIKVHKTKSNTYKDSGKPYRFDPKLKKGVSDHFAMVAKINI</sequence>
<gene>
    <name evidence="1" type="ORF">EVA96_02750</name>
</gene>
<protein>
    <recommendedName>
        <fullName evidence="3">Endonuclease/exonuclease/phosphatase domain-containing protein</fullName>
    </recommendedName>
</protein>
<dbReference type="Gene3D" id="3.60.10.10">
    <property type="entry name" value="Endonuclease/exonuclease/phosphatase"/>
    <property type="match status" value="1"/>
</dbReference>
<evidence type="ECO:0008006" key="3">
    <source>
        <dbReference type="Google" id="ProtNLM"/>
    </source>
</evidence>
<dbReference type="Proteomes" id="UP000315782">
    <property type="component" value="Unassembled WGS sequence"/>
</dbReference>
<dbReference type="SUPFAM" id="SSF56219">
    <property type="entry name" value="DNase I-like"/>
    <property type="match status" value="1"/>
</dbReference>
<dbReference type="EMBL" id="SHBI01000017">
    <property type="protein sequence ID" value="RZO20559.1"/>
    <property type="molecule type" value="Genomic_DNA"/>
</dbReference>